<reference evidence="3 4" key="1">
    <citation type="submission" date="2016-02" db="EMBL/GenBank/DDBJ databases">
        <title>Comparison of Clostridium stercorarium subspecies using comparative genomics and transcriptomics.</title>
        <authorList>
            <person name="Schellenberg J."/>
            <person name="Thallinger G."/>
            <person name="Levin D.B."/>
            <person name="Zhang X."/>
            <person name="Alvare G."/>
            <person name="Fristensky B."/>
            <person name="Sparling R."/>
        </authorList>
    </citation>
    <scope>NUCLEOTIDE SEQUENCE [LARGE SCALE GENOMIC DNA]</scope>
    <source>
        <strain evidence="3 4">DSM 2910</strain>
    </source>
</reference>
<dbReference type="InterPro" id="IPR050490">
    <property type="entry name" value="Bact_solute-bd_prot1"/>
</dbReference>
<dbReference type="EMBL" id="CP014672">
    <property type="protein sequence ID" value="ANW99880.1"/>
    <property type="molecule type" value="Genomic_DNA"/>
</dbReference>
<keyword evidence="2" id="KW-0732">Signal</keyword>
<gene>
    <name evidence="3" type="ORF">CSTERTH_12995</name>
</gene>
<dbReference type="PANTHER" id="PTHR43649">
    <property type="entry name" value="ARABINOSE-BINDING PROTEIN-RELATED"/>
    <property type="match status" value="1"/>
</dbReference>
<feature type="chain" id="PRO_5008532782" evidence="2">
    <location>
        <begin position="31"/>
        <end position="586"/>
    </location>
</feature>
<dbReference type="PROSITE" id="PS51257">
    <property type="entry name" value="PROKAR_LIPOPROTEIN"/>
    <property type="match status" value="1"/>
</dbReference>
<evidence type="ECO:0000256" key="2">
    <source>
        <dbReference type="SAM" id="SignalP"/>
    </source>
</evidence>
<dbReference type="Gene3D" id="3.40.190.10">
    <property type="entry name" value="Periplasmic binding protein-like II"/>
    <property type="match status" value="2"/>
</dbReference>
<dbReference type="RefSeq" id="WP_054632536.1">
    <property type="nucleotide sequence ID" value="NZ_CP014672.1"/>
</dbReference>
<feature type="region of interest" description="Disordered" evidence="1">
    <location>
        <begin position="29"/>
        <end position="58"/>
    </location>
</feature>
<dbReference type="OrthoDB" id="2491264at2"/>
<accession>A0A1B1YGL5</accession>
<proteinExistence type="predicted"/>
<organism evidence="3 4">
    <name type="scientific">Thermoclostridium stercorarium subsp. thermolacticum DSM 2910</name>
    <dbReference type="NCBI Taxonomy" id="1121336"/>
    <lineage>
        <taxon>Bacteria</taxon>
        <taxon>Bacillati</taxon>
        <taxon>Bacillota</taxon>
        <taxon>Clostridia</taxon>
        <taxon>Eubacteriales</taxon>
        <taxon>Oscillospiraceae</taxon>
        <taxon>Thermoclostridium</taxon>
    </lineage>
</organism>
<dbReference type="InterPro" id="IPR006059">
    <property type="entry name" value="SBP"/>
</dbReference>
<dbReference type="AlphaFoldDB" id="A0A1B1YGL5"/>
<sequence length="586" mass="65765">MKKRKLVSLLLVLTTAFVFLLSGCKSNAPADTTGGNNSTSTTTTTDTQKAADNKAETPWTLLEPLNKDPGELTLPRSNYVKYPVEGAEGITLRYWMPLPSNVSKKSATVNETEWARIWQEMTGIKVEFIHPTQGSENEEFSVLIAGNLLPDIIEWEWTTSYPGGPAAAEEEGVLINLDEYISPYGAAADLWQYLQDNPIVDREVKNDEGHYYCFPFIRGHKYLQCTSGLFYRADLFKKAGITKTPVTIDDWTEALTKLKEIGVQKPMVMQSMDNLQNGTMNAYLIRPGMYVDHETGKVKYGFIEEGYKQWMLQMNEWVKAGLLDPDVLTCDRTTLETYIMTGVGAVTYGAGGGYMGSFLTIAKAEPDKYGADFDLRAANFPVLKEGDPVLYGGASYDYATTSKASAVITSDCKYPEIAAKFLNFAYSEKGHYAINFGEEGKSYNMVNGEPVYTDLIMKDPEGLTVAVAMAHWGRANMSGAFVQDPRYIFQYYETEQQKEALHIWNDTNDSQKTLIPPVTLTQEESKRFAALNSQVDTYVKEQRARFFTMEGNIEAEWDNYVKTLKDMGVDEMIAIYQAALDRYNAR</sequence>
<feature type="compositionally biased region" description="Low complexity" evidence="1">
    <location>
        <begin position="31"/>
        <end position="47"/>
    </location>
</feature>
<dbReference type="Pfam" id="PF01547">
    <property type="entry name" value="SBP_bac_1"/>
    <property type="match status" value="1"/>
</dbReference>
<evidence type="ECO:0000313" key="4">
    <source>
        <dbReference type="Proteomes" id="UP000092971"/>
    </source>
</evidence>
<name>A0A1B1YGL5_THEST</name>
<dbReference type="Proteomes" id="UP000092971">
    <property type="component" value="Chromosome"/>
</dbReference>
<protein>
    <submittedName>
        <fullName evidence="3">ABC transporter substrate-binding protein</fullName>
    </submittedName>
</protein>
<dbReference type="SUPFAM" id="SSF53850">
    <property type="entry name" value="Periplasmic binding protein-like II"/>
    <property type="match status" value="1"/>
</dbReference>
<feature type="signal peptide" evidence="2">
    <location>
        <begin position="1"/>
        <end position="30"/>
    </location>
</feature>
<dbReference type="PANTHER" id="PTHR43649:SF12">
    <property type="entry name" value="DIACETYLCHITOBIOSE BINDING PROTEIN DASA"/>
    <property type="match status" value="1"/>
</dbReference>
<evidence type="ECO:0000313" key="3">
    <source>
        <dbReference type="EMBL" id="ANW99880.1"/>
    </source>
</evidence>
<evidence type="ECO:0000256" key="1">
    <source>
        <dbReference type="SAM" id="MobiDB-lite"/>
    </source>
</evidence>